<gene>
    <name evidence="5" type="ORF">KQI42_06545</name>
</gene>
<proteinExistence type="predicted"/>
<reference evidence="5 6" key="1">
    <citation type="submission" date="2021-06" db="EMBL/GenBank/DDBJ databases">
        <authorList>
            <person name="Sun Q."/>
            <person name="Li D."/>
        </authorList>
    </citation>
    <scope>NUCLEOTIDE SEQUENCE [LARGE SCALE GENOMIC DNA]</scope>
    <source>
        <strain evidence="5 6">MSJ-40</strain>
    </source>
</reference>
<dbReference type="InterPro" id="IPR002509">
    <property type="entry name" value="NODB_dom"/>
</dbReference>
<dbReference type="EMBL" id="JAHLPM010000004">
    <property type="protein sequence ID" value="MBU5437657.1"/>
    <property type="molecule type" value="Genomic_DNA"/>
</dbReference>
<evidence type="ECO:0000256" key="3">
    <source>
        <dbReference type="SAM" id="Phobius"/>
    </source>
</evidence>
<protein>
    <submittedName>
        <fullName evidence="5">Polysaccharide deacetylase family protein</fullName>
    </submittedName>
</protein>
<dbReference type="PANTHER" id="PTHR10587:SF133">
    <property type="entry name" value="CHITIN DEACETYLASE 1-RELATED"/>
    <property type="match status" value="1"/>
</dbReference>
<sequence length="237" mass="27270">MKILVLNKRTVTTLLAILAIILVVSVFLVLYNKAEETFNTDVYYQGNVDDKIIAFACNVDWGNEYIPKMLELFEKENIKITYFVTGKWTEGNNDILKQIYDKGHEIGNHGYKHIDYDKLDYERNKEEIIKGHNAIKDVIKEDVKYFAPPSGAYNDSTVKAAKDLGYQVIMWSIDTIDWRKDSTKDIIVNRVTEKVHNSAIVLMHPTEETVKALPDIINFLFKKGYKIGTISDVIQNN</sequence>
<dbReference type="PROSITE" id="PS51677">
    <property type="entry name" value="NODB"/>
    <property type="match status" value="1"/>
</dbReference>
<evidence type="ECO:0000313" key="5">
    <source>
        <dbReference type="EMBL" id="MBU5437657.1"/>
    </source>
</evidence>
<evidence type="ECO:0000256" key="1">
    <source>
        <dbReference type="ARBA" id="ARBA00022723"/>
    </source>
</evidence>
<evidence type="ECO:0000259" key="4">
    <source>
        <dbReference type="PROSITE" id="PS51677"/>
    </source>
</evidence>
<keyword evidence="3" id="KW-0812">Transmembrane</keyword>
<feature type="transmembrane region" description="Helical" evidence="3">
    <location>
        <begin position="12"/>
        <end position="31"/>
    </location>
</feature>
<dbReference type="Pfam" id="PF01522">
    <property type="entry name" value="Polysacc_deac_1"/>
    <property type="match status" value="1"/>
</dbReference>
<keyword evidence="2" id="KW-0378">Hydrolase</keyword>
<dbReference type="Proteomes" id="UP000749471">
    <property type="component" value="Unassembled WGS sequence"/>
</dbReference>
<dbReference type="RefSeq" id="WP_216517975.1">
    <property type="nucleotide sequence ID" value="NZ_JAHLPM010000004.1"/>
</dbReference>
<name>A0ABS6E420_9FIRM</name>
<evidence type="ECO:0000256" key="2">
    <source>
        <dbReference type="ARBA" id="ARBA00022801"/>
    </source>
</evidence>
<dbReference type="CDD" id="cd10950">
    <property type="entry name" value="CE4_BsYlxY_like"/>
    <property type="match status" value="1"/>
</dbReference>
<evidence type="ECO:0000313" key="6">
    <source>
        <dbReference type="Proteomes" id="UP000749471"/>
    </source>
</evidence>
<organism evidence="5 6">
    <name type="scientific">Tissierella simiarum</name>
    <dbReference type="NCBI Taxonomy" id="2841534"/>
    <lineage>
        <taxon>Bacteria</taxon>
        <taxon>Bacillati</taxon>
        <taxon>Bacillota</taxon>
        <taxon>Tissierellia</taxon>
        <taxon>Tissierellales</taxon>
        <taxon>Tissierellaceae</taxon>
        <taxon>Tissierella</taxon>
    </lineage>
</organism>
<comment type="caution">
    <text evidence="5">The sequence shown here is derived from an EMBL/GenBank/DDBJ whole genome shotgun (WGS) entry which is preliminary data.</text>
</comment>
<keyword evidence="6" id="KW-1185">Reference proteome</keyword>
<accession>A0ABS6E420</accession>
<keyword evidence="3" id="KW-1133">Transmembrane helix</keyword>
<keyword evidence="1" id="KW-0479">Metal-binding</keyword>
<dbReference type="PANTHER" id="PTHR10587">
    <property type="entry name" value="GLYCOSYL TRANSFERASE-RELATED"/>
    <property type="match status" value="1"/>
</dbReference>
<feature type="domain" description="NodB homology" evidence="4">
    <location>
        <begin position="51"/>
        <end position="228"/>
    </location>
</feature>
<dbReference type="InterPro" id="IPR050248">
    <property type="entry name" value="Polysacc_deacetylase_ArnD"/>
</dbReference>
<keyword evidence="3" id="KW-0472">Membrane</keyword>